<dbReference type="InterPro" id="IPR051309">
    <property type="entry name" value="ABCF_ATPase"/>
</dbReference>
<evidence type="ECO:0000256" key="2">
    <source>
        <dbReference type="ARBA" id="ARBA00022840"/>
    </source>
</evidence>
<dbReference type="GO" id="GO:0005524">
    <property type="term" value="F:ATP binding"/>
    <property type="evidence" value="ECO:0007669"/>
    <property type="project" value="UniProtKB-KW"/>
</dbReference>
<dbReference type="NCBIfam" id="NF000355">
    <property type="entry name" value="ribo_prot_ABC_F"/>
    <property type="match status" value="1"/>
</dbReference>
<dbReference type="AlphaFoldDB" id="A0A7G9WE35"/>
<dbReference type="InterPro" id="IPR027417">
    <property type="entry name" value="P-loop_NTPase"/>
</dbReference>
<dbReference type="KEGG" id="caml:H6X83_08195"/>
<name>A0A7G9WE35_9FIRM</name>
<keyword evidence="5" id="KW-1185">Reference proteome</keyword>
<dbReference type="EMBL" id="CP060696">
    <property type="protein sequence ID" value="QNO16947.1"/>
    <property type="molecule type" value="Genomic_DNA"/>
</dbReference>
<dbReference type="InterPro" id="IPR017871">
    <property type="entry name" value="ABC_transporter-like_CS"/>
</dbReference>
<dbReference type="PANTHER" id="PTHR42855">
    <property type="entry name" value="ABC TRANSPORTER ATP-BINDING SUBUNIT"/>
    <property type="match status" value="1"/>
</dbReference>
<dbReference type="SUPFAM" id="SSF52540">
    <property type="entry name" value="P-loop containing nucleoside triphosphate hydrolases"/>
    <property type="match status" value="2"/>
</dbReference>
<dbReference type="Pfam" id="PF00005">
    <property type="entry name" value="ABC_tran"/>
    <property type="match status" value="2"/>
</dbReference>
<evidence type="ECO:0000259" key="3">
    <source>
        <dbReference type="PROSITE" id="PS50893"/>
    </source>
</evidence>
<dbReference type="Gene3D" id="3.40.50.300">
    <property type="entry name" value="P-loop containing nucleotide triphosphate hydrolases"/>
    <property type="match status" value="2"/>
</dbReference>
<dbReference type="Proteomes" id="UP000516046">
    <property type="component" value="Chromosome"/>
</dbReference>
<evidence type="ECO:0000313" key="4">
    <source>
        <dbReference type="EMBL" id="QNO16947.1"/>
    </source>
</evidence>
<dbReference type="SMART" id="SM00382">
    <property type="entry name" value="AAA"/>
    <property type="match status" value="2"/>
</dbReference>
<feature type="domain" description="ABC transporter" evidence="3">
    <location>
        <begin position="309"/>
        <end position="492"/>
    </location>
</feature>
<dbReference type="PROSITE" id="PS50893">
    <property type="entry name" value="ABC_TRANSPORTER_2"/>
    <property type="match status" value="2"/>
</dbReference>
<dbReference type="GO" id="GO:0016887">
    <property type="term" value="F:ATP hydrolysis activity"/>
    <property type="evidence" value="ECO:0007669"/>
    <property type="project" value="InterPro"/>
</dbReference>
<dbReference type="CDD" id="cd03221">
    <property type="entry name" value="ABCF_EF-3"/>
    <property type="match status" value="2"/>
</dbReference>
<keyword evidence="2" id="KW-0067">ATP-binding</keyword>
<dbReference type="InterPro" id="IPR003593">
    <property type="entry name" value="AAA+_ATPase"/>
</dbReference>
<evidence type="ECO:0000256" key="1">
    <source>
        <dbReference type="ARBA" id="ARBA00022741"/>
    </source>
</evidence>
<organism evidence="4 5">
    <name type="scientific">Caproicibacterium amylolyticum</name>
    <dbReference type="NCBI Taxonomy" id="2766537"/>
    <lineage>
        <taxon>Bacteria</taxon>
        <taxon>Bacillati</taxon>
        <taxon>Bacillota</taxon>
        <taxon>Clostridia</taxon>
        <taxon>Eubacteriales</taxon>
        <taxon>Oscillospiraceae</taxon>
        <taxon>Caproicibacterium</taxon>
    </lineage>
</organism>
<evidence type="ECO:0000313" key="5">
    <source>
        <dbReference type="Proteomes" id="UP000516046"/>
    </source>
</evidence>
<reference evidence="4 5" key="1">
    <citation type="submission" date="2020-08" db="EMBL/GenBank/DDBJ databases">
        <authorList>
            <person name="Ren C."/>
            <person name="Gu Y."/>
            <person name="Xu Y."/>
        </authorList>
    </citation>
    <scope>NUCLEOTIDE SEQUENCE [LARGE SCALE GENOMIC DNA]</scope>
    <source>
        <strain evidence="4 5">LBM18003</strain>
    </source>
</reference>
<dbReference type="PANTHER" id="PTHR42855:SF2">
    <property type="entry name" value="DRUG RESISTANCE ABC TRANSPORTER,ATP-BINDING PROTEIN"/>
    <property type="match status" value="1"/>
</dbReference>
<sequence length="492" mass="55566">MTMLAVSHLTFGWPGSADTVFEDVSLQLNTNWKLGLIGRNGRGKSTLLQLLCGTQEYRGTISLPEKCACFPAAILHPEMPAREAVLEVLPNMADWQLERELRQLQMNPELLEQPYCSLSGGEQTKLLLAALFLQEDVWPLLDEPTNHLDLQGREVISRYLARQRGFLVISHDRAFLDGCTDHILCIEKKKIVLQHGNYSSWEENKAREDDFEAAKYDKLGKEAARLRKAAGRTADWGDAIESRKCGYKNSGLRPDRGYLGHKSAKMQKRAKTVQMRQSKALEEKETLLRNVDEAPELTLSPLPCRAKLLLEMNAVKIHYGSREICELPRFQLAPGERVALLGANGCGKSSLLKLICEQNIPHTGTVHTASSLTIAYLPQDTSFLQGSIQEFADRNQLNLPLFLALLRKLGFPREQFCKEMQSFSAGQRKKVLLAQNLCTPAHLYIWDEPLNYMDVLSRVQVENLLLGSKPTMLFVEHDRRFVEKIATRTIAL</sequence>
<protein>
    <submittedName>
        <fullName evidence="4">ABC-F type ribosomal protection protein</fullName>
    </submittedName>
</protein>
<dbReference type="InterPro" id="IPR003439">
    <property type="entry name" value="ABC_transporter-like_ATP-bd"/>
</dbReference>
<accession>A0A7G9WE35</accession>
<dbReference type="PROSITE" id="PS00211">
    <property type="entry name" value="ABC_TRANSPORTER_1"/>
    <property type="match status" value="2"/>
</dbReference>
<feature type="domain" description="ABC transporter" evidence="3">
    <location>
        <begin position="4"/>
        <end position="213"/>
    </location>
</feature>
<gene>
    <name evidence="4" type="primary">abc-f</name>
    <name evidence="4" type="ORF">H6X83_08195</name>
</gene>
<dbReference type="RefSeq" id="WP_212506014.1">
    <property type="nucleotide sequence ID" value="NZ_CP060696.1"/>
</dbReference>
<proteinExistence type="predicted"/>
<keyword evidence="1" id="KW-0547">Nucleotide-binding</keyword>